<gene>
    <name evidence="1" type="ORF">M0R45_027408</name>
</gene>
<protein>
    <submittedName>
        <fullName evidence="1">Uncharacterized protein</fullName>
    </submittedName>
</protein>
<sequence>MQERTSHQERQKLQDKQCDDYETVKFAVMGQLDYNMDRVVRGIHNGKLVALGSGLEKMGVSMMVATQKVVVPMMLAVKVVHLMVTVEMVKGGGIEVGGCVVGSGDEGKGVGGGFNGGDNEGG</sequence>
<organism evidence="1 2">
    <name type="scientific">Rubus argutus</name>
    <name type="common">Southern blackberry</name>
    <dbReference type="NCBI Taxonomy" id="59490"/>
    <lineage>
        <taxon>Eukaryota</taxon>
        <taxon>Viridiplantae</taxon>
        <taxon>Streptophyta</taxon>
        <taxon>Embryophyta</taxon>
        <taxon>Tracheophyta</taxon>
        <taxon>Spermatophyta</taxon>
        <taxon>Magnoliopsida</taxon>
        <taxon>eudicotyledons</taxon>
        <taxon>Gunneridae</taxon>
        <taxon>Pentapetalae</taxon>
        <taxon>rosids</taxon>
        <taxon>fabids</taxon>
        <taxon>Rosales</taxon>
        <taxon>Rosaceae</taxon>
        <taxon>Rosoideae</taxon>
        <taxon>Rosoideae incertae sedis</taxon>
        <taxon>Rubus</taxon>
    </lineage>
</organism>
<comment type="caution">
    <text evidence="1">The sequence shown here is derived from an EMBL/GenBank/DDBJ whole genome shotgun (WGS) entry which is preliminary data.</text>
</comment>
<reference evidence="1 2" key="1">
    <citation type="journal article" date="2023" name="G3 (Bethesda)">
        <title>A chromosome-length genome assembly and annotation of blackberry (Rubus argutus, cv. 'Hillquist').</title>
        <authorList>
            <person name="Bruna T."/>
            <person name="Aryal R."/>
            <person name="Dudchenko O."/>
            <person name="Sargent D.J."/>
            <person name="Mead D."/>
            <person name="Buti M."/>
            <person name="Cavallini A."/>
            <person name="Hytonen T."/>
            <person name="Andres J."/>
            <person name="Pham M."/>
            <person name="Weisz D."/>
            <person name="Mascagni F."/>
            <person name="Usai G."/>
            <person name="Natali L."/>
            <person name="Bassil N."/>
            <person name="Fernandez G.E."/>
            <person name="Lomsadze A."/>
            <person name="Armour M."/>
            <person name="Olukolu B."/>
            <person name="Poorten T."/>
            <person name="Britton C."/>
            <person name="Davik J."/>
            <person name="Ashrafi H."/>
            <person name="Aiden E.L."/>
            <person name="Borodovsky M."/>
            <person name="Worthington M."/>
        </authorList>
    </citation>
    <scope>NUCLEOTIDE SEQUENCE [LARGE SCALE GENOMIC DNA]</scope>
    <source>
        <strain evidence="1">PI 553951</strain>
    </source>
</reference>
<name>A0AAW1X0Z5_RUBAR</name>
<accession>A0AAW1X0Z5</accession>
<dbReference type="AlphaFoldDB" id="A0AAW1X0Z5"/>
<keyword evidence="2" id="KW-1185">Reference proteome</keyword>
<evidence type="ECO:0000313" key="2">
    <source>
        <dbReference type="Proteomes" id="UP001457282"/>
    </source>
</evidence>
<dbReference type="EMBL" id="JBEDUW010000005">
    <property type="protein sequence ID" value="KAK9930369.1"/>
    <property type="molecule type" value="Genomic_DNA"/>
</dbReference>
<proteinExistence type="predicted"/>
<dbReference type="Proteomes" id="UP001457282">
    <property type="component" value="Unassembled WGS sequence"/>
</dbReference>
<evidence type="ECO:0000313" key="1">
    <source>
        <dbReference type="EMBL" id="KAK9930369.1"/>
    </source>
</evidence>